<dbReference type="GO" id="GO:0003723">
    <property type="term" value="F:RNA binding"/>
    <property type="evidence" value="ECO:0007669"/>
    <property type="project" value="UniProtKB-UniRule"/>
</dbReference>
<dbReference type="CDD" id="cd12277">
    <property type="entry name" value="RRM3_MEI2_EAR1_like"/>
    <property type="match status" value="1"/>
</dbReference>
<dbReference type="InterPro" id="IPR012677">
    <property type="entry name" value="Nucleotide-bd_a/b_plait_sf"/>
</dbReference>
<dbReference type="PROSITE" id="PS50102">
    <property type="entry name" value="RRM"/>
    <property type="match status" value="1"/>
</dbReference>
<comment type="caution">
    <text evidence="4">The sequence shown here is derived from an EMBL/GenBank/DDBJ whole genome shotgun (WGS) entry which is preliminary data.</text>
</comment>
<evidence type="ECO:0000256" key="1">
    <source>
        <dbReference type="PROSITE-ProRule" id="PRU00176"/>
    </source>
</evidence>
<dbReference type="EMBL" id="CAJNNV010028001">
    <property type="protein sequence ID" value="CAE8622571.1"/>
    <property type="molecule type" value="Genomic_DNA"/>
</dbReference>
<dbReference type="AlphaFoldDB" id="A0A813KUE7"/>
<evidence type="ECO:0000313" key="6">
    <source>
        <dbReference type="Proteomes" id="UP000654075"/>
    </source>
</evidence>
<evidence type="ECO:0000259" key="2">
    <source>
        <dbReference type="PROSITE" id="PS50102"/>
    </source>
</evidence>
<dbReference type="SUPFAM" id="SSF144206">
    <property type="entry name" value="NOB1 zinc finger-like"/>
    <property type="match status" value="1"/>
</dbReference>
<protein>
    <recommendedName>
        <fullName evidence="2">RRM domain-containing protein</fullName>
    </recommendedName>
</protein>
<dbReference type="InterPro" id="IPR035979">
    <property type="entry name" value="RBD_domain_sf"/>
</dbReference>
<proteinExistence type="predicted"/>
<dbReference type="EMBL" id="CAJNNW010031731">
    <property type="protein sequence ID" value="CAE8708632.1"/>
    <property type="molecule type" value="Genomic_DNA"/>
</dbReference>
<evidence type="ECO:0000313" key="3">
    <source>
        <dbReference type="EMBL" id="CAE8622571.1"/>
    </source>
</evidence>
<dbReference type="InterPro" id="IPR007201">
    <property type="entry name" value="Mei2-like_Rrm_C"/>
</dbReference>
<gene>
    <name evidence="3" type="ORF">PGLA1383_LOCUS40008</name>
    <name evidence="4" type="ORF">PGLA2088_LOCUS35011</name>
</gene>
<sequence>MFSAVKVKNTFLEIMSDAELEDEAATPMLRQQSEPCKSGVLPQHGVPFDTVLDRVSEKGTTSSKEIFSTAQPTCHESFAQWPEGVVTIMIRNLPNRYKQEMVLDEVGRAGFLDAFDILYLPLDPKTGVNRGYAFMNFKTALKAIQFKEAFEGYRMKKSNSRKNISVVPAKLQGFDAVYAKMLDMQKGRTDLPCPPCVLKAPTPAVEPPGDAWAAHRPYVECGTDAKGYASHEVKQPLSYPPQNEAPPQQRAQLQLHLLLNSATASCKDRATLNFCSNCGTQVPDMSKDWCGRCGHSVMKEAMIAGWVPAPPLQINQQINQQSACSLTAGLPSFNVDLGMARRAAHSQRWAWNIKQQQQRRQQQQHLQQQLQQQQRQQH</sequence>
<dbReference type="SMART" id="SM00360">
    <property type="entry name" value="RRM"/>
    <property type="match status" value="1"/>
</dbReference>
<dbReference type="InterPro" id="IPR000504">
    <property type="entry name" value="RRM_dom"/>
</dbReference>
<name>A0A813KUE7_POLGL</name>
<keyword evidence="6" id="KW-1185">Reference proteome</keyword>
<organism evidence="4 5">
    <name type="scientific">Polarella glacialis</name>
    <name type="common">Dinoflagellate</name>
    <dbReference type="NCBI Taxonomy" id="89957"/>
    <lineage>
        <taxon>Eukaryota</taxon>
        <taxon>Sar</taxon>
        <taxon>Alveolata</taxon>
        <taxon>Dinophyceae</taxon>
        <taxon>Suessiales</taxon>
        <taxon>Suessiaceae</taxon>
        <taxon>Polarella</taxon>
    </lineage>
</organism>
<evidence type="ECO:0000313" key="4">
    <source>
        <dbReference type="EMBL" id="CAE8708632.1"/>
    </source>
</evidence>
<dbReference type="Proteomes" id="UP000626109">
    <property type="component" value="Unassembled WGS sequence"/>
</dbReference>
<accession>A0A813KUE7</accession>
<feature type="domain" description="RRM" evidence="2">
    <location>
        <begin position="86"/>
        <end position="171"/>
    </location>
</feature>
<dbReference type="Pfam" id="PF04059">
    <property type="entry name" value="RRM_2"/>
    <property type="match status" value="1"/>
</dbReference>
<dbReference type="OrthoDB" id="417481at2759"/>
<evidence type="ECO:0000313" key="5">
    <source>
        <dbReference type="Proteomes" id="UP000626109"/>
    </source>
</evidence>
<dbReference type="InterPro" id="IPR036283">
    <property type="entry name" value="NOB1_Zf-like_sf"/>
</dbReference>
<dbReference type="Proteomes" id="UP000654075">
    <property type="component" value="Unassembled WGS sequence"/>
</dbReference>
<keyword evidence="1" id="KW-0694">RNA-binding</keyword>
<dbReference type="Gene3D" id="3.30.70.330">
    <property type="match status" value="1"/>
</dbReference>
<reference evidence="4" key="1">
    <citation type="submission" date="2021-02" db="EMBL/GenBank/DDBJ databases">
        <authorList>
            <person name="Dougan E. K."/>
            <person name="Rhodes N."/>
            <person name="Thang M."/>
            <person name="Chan C."/>
        </authorList>
    </citation>
    <scope>NUCLEOTIDE SEQUENCE</scope>
</reference>
<dbReference type="SUPFAM" id="SSF54928">
    <property type="entry name" value="RNA-binding domain, RBD"/>
    <property type="match status" value="1"/>
</dbReference>